<dbReference type="OrthoDB" id="9769064at2"/>
<dbReference type="UniPathway" id="UPA00214"/>
<feature type="binding site" evidence="14">
    <location>
        <position position="139"/>
    </location>
    <ligand>
        <name>Zn(2+)</name>
        <dbReference type="ChEBI" id="CHEBI:29105"/>
    </ligand>
</feature>
<evidence type="ECO:0000256" key="5">
    <source>
        <dbReference type="ARBA" id="ARBA00016340"/>
    </source>
</evidence>
<protein>
    <recommendedName>
        <fullName evidence="5 12">Galactose-1-phosphate uridylyltransferase</fullName>
        <ecNumber evidence="4 12">2.7.7.12</ecNumber>
    </recommendedName>
</protein>
<evidence type="ECO:0000256" key="11">
    <source>
        <dbReference type="ARBA" id="ARBA00023277"/>
    </source>
</evidence>
<evidence type="ECO:0000256" key="7">
    <source>
        <dbReference type="ARBA" id="ARBA00022695"/>
    </source>
</evidence>
<evidence type="ECO:0000256" key="15">
    <source>
        <dbReference type="RuleBase" id="RU000506"/>
    </source>
</evidence>
<name>A0A1Z4EDE7_9MYCO</name>
<dbReference type="AlphaFoldDB" id="A0A1Z4EDE7"/>
<reference evidence="17" key="1">
    <citation type="submission" date="2017-06" db="EMBL/GenBank/DDBJ databases">
        <title>Complete Genome Sequence of Mycobacterium shigaense.</title>
        <authorList>
            <person name="Fukano H."/>
            <person name="Yoshida M."/>
            <person name="Kazumi Y."/>
            <person name="Ogura Y."/>
            <person name="Mitarai S."/>
            <person name="Hayashi T."/>
            <person name="Hoshino Y."/>
        </authorList>
    </citation>
    <scope>NUCLEOTIDE SEQUENCE [LARGE SCALE GENOMIC DNA]</scope>
    <source>
        <strain evidence="17">UN-152</strain>
    </source>
</reference>
<evidence type="ECO:0000256" key="1">
    <source>
        <dbReference type="ARBA" id="ARBA00001107"/>
    </source>
</evidence>
<proteinExistence type="inferred from homology"/>
<evidence type="ECO:0000256" key="13">
    <source>
        <dbReference type="PIRSR" id="PIRSR000808-1"/>
    </source>
</evidence>
<dbReference type="InterPro" id="IPR019779">
    <property type="entry name" value="GalP_UDPtransf1_His-AS"/>
</dbReference>
<feature type="binding site" evidence="14">
    <location>
        <position position="76"/>
    </location>
    <ligand>
        <name>Zn(2+)</name>
        <dbReference type="ChEBI" id="CHEBI:29105"/>
    </ligand>
</feature>
<comment type="pathway">
    <text evidence="2 15">Carbohydrate metabolism; galactose metabolism.</text>
</comment>
<keyword evidence="6 15" id="KW-0808">Transferase</keyword>
<evidence type="ECO:0000256" key="8">
    <source>
        <dbReference type="ARBA" id="ARBA00022723"/>
    </source>
</evidence>
<accession>A0A1Z4EDE7</accession>
<dbReference type="InterPro" id="IPR005850">
    <property type="entry name" value="GalP_Utransf_C"/>
</dbReference>
<organism evidence="16 17">
    <name type="scientific">Mycobacterium shigaense</name>
    <dbReference type="NCBI Taxonomy" id="722731"/>
    <lineage>
        <taxon>Bacteria</taxon>
        <taxon>Bacillati</taxon>
        <taxon>Actinomycetota</taxon>
        <taxon>Actinomycetes</taxon>
        <taxon>Mycobacteriales</taxon>
        <taxon>Mycobacteriaceae</taxon>
        <taxon>Mycobacterium</taxon>
        <taxon>Mycobacterium simiae complex</taxon>
    </lineage>
</organism>
<dbReference type="InterPro" id="IPR036265">
    <property type="entry name" value="HIT-like_sf"/>
</dbReference>
<dbReference type="NCBIfam" id="TIGR00209">
    <property type="entry name" value="galT_1"/>
    <property type="match status" value="1"/>
</dbReference>
<dbReference type="PANTHER" id="PTHR11943:SF1">
    <property type="entry name" value="GALACTOSE-1-PHOSPHATE URIDYLYLTRANSFERASE"/>
    <property type="match status" value="1"/>
</dbReference>
<gene>
    <name evidence="16" type="primary">galT</name>
    <name evidence="16" type="ORF">MSG_00812</name>
</gene>
<evidence type="ECO:0000256" key="12">
    <source>
        <dbReference type="NCBIfam" id="TIGR00209"/>
    </source>
</evidence>
<evidence type="ECO:0000256" key="14">
    <source>
        <dbReference type="PIRSR" id="PIRSR000808-3"/>
    </source>
</evidence>
<evidence type="ECO:0000256" key="3">
    <source>
        <dbReference type="ARBA" id="ARBA00010951"/>
    </source>
</evidence>
<evidence type="ECO:0000256" key="9">
    <source>
        <dbReference type="ARBA" id="ARBA00022833"/>
    </source>
</evidence>
<dbReference type="InterPro" id="IPR005849">
    <property type="entry name" value="GalP_Utransf_N"/>
</dbReference>
<keyword evidence="11 15" id="KW-0119">Carbohydrate metabolism</keyword>
<dbReference type="CDD" id="cd00608">
    <property type="entry name" value="GalT"/>
    <property type="match status" value="1"/>
</dbReference>
<feature type="binding site" evidence="14">
    <location>
        <position position="79"/>
    </location>
    <ligand>
        <name>Zn(2+)</name>
        <dbReference type="ChEBI" id="CHEBI:29105"/>
    </ligand>
</feature>
<feature type="binding site" evidence="14">
    <location>
        <position position="190"/>
    </location>
    <ligand>
        <name>Zn(2+)</name>
        <dbReference type="ChEBI" id="CHEBI:29105"/>
    </ligand>
</feature>
<comment type="cofactor">
    <cofactor evidence="14">
        <name>Zn(2+)</name>
        <dbReference type="ChEBI" id="CHEBI:29105"/>
    </cofactor>
    <text evidence="14">Binds 1 zinc ion per subunit.</text>
</comment>
<dbReference type="InterPro" id="IPR001937">
    <property type="entry name" value="GalP_UDPtransf1"/>
</dbReference>
<dbReference type="GO" id="GO:0033499">
    <property type="term" value="P:galactose catabolic process via UDP-galactose, Leloir pathway"/>
    <property type="evidence" value="ECO:0007669"/>
    <property type="project" value="TreeGrafter"/>
</dbReference>
<dbReference type="GO" id="GO:0008270">
    <property type="term" value="F:zinc ion binding"/>
    <property type="evidence" value="ECO:0007669"/>
    <property type="project" value="InterPro"/>
</dbReference>
<dbReference type="RefSeq" id="WP_096437295.1">
    <property type="nucleotide sequence ID" value="NZ_AP018164.1"/>
</dbReference>
<evidence type="ECO:0000313" key="16">
    <source>
        <dbReference type="EMBL" id="BAX90974.1"/>
    </source>
</evidence>
<dbReference type="GO" id="GO:0005737">
    <property type="term" value="C:cytoplasm"/>
    <property type="evidence" value="ECO:0007669"/>
    <property type="project" value="TreeGrafter"/>
</dbReference>
<evidence type="ECO:0000256" key="10">
    <source>
        <dbReference type="ARBA" id="ARBA00023144"/>
    </source>
</evidence>
<dbReference type="EMBL" id="AP018164">
    <property type="protein sequence ID" value="BAX90974.1"/>
    <property type="molecule type" value="Genomic_DNA"/>
</dbReference>
<feature type="active site" description="Tele-UMP-histidine intermediate" evidence="13">
    <location>
        <position position="192"/>
    </location>
</feature>
<evidence type="ECO:0000313" key="17">
    <source>
        <dbReference type="Proteomes" id="UP000217736"/>
    </source>
</evidence>
<keyword evidence="8 14" id="KW-0479">Metal-binding</keyword>
<dbReference type="PANTHER" id="PTHR11943">
    <property type="entry name" value="GALACTOSE-1-PHOSPHATE URIDYLYLTRANSFERASE"/>
    <property type="match status" value="1"/>
</dbReference>
<evidence type="ECO:0000256" key="6">
    <source>
        <dbReference type="ARBA" id="ARBA00022679"/>
    </source>
</evidence>
<dbReference type="EC" id="2.7.7.12" evidence="4 12"/>
<dbReference type="SUPFAM" id="SSF54197">
    <property type="entry name" value="HIT-like"/>
    <property type="match status" value="2"/>
</dbReference>
<dbReference type="GO" id="GO:0008108">
    <property type="term" value="F:UDP-glucose:hexose-1-phosphate uridylyltransferase activity"/>
    <property type="evidence" value="ECO:0007669"/>
    <property type="project" value="UniProtKB-UniRule"/>
</dbReference>
<dbReference type="PROSITE" id="PS00117">
    <property type="entry name" value="GAL_P_UDP_TRANSF_I"/>
    <property type="match status" value="1"/>
</dbReference>
<comment type="catalytic activity">
    <reaction evidence="1 15">
        <text>alpha-D-galactose 1-phosphate + UDP-alpha-D-glucose = alpha-D-glucose 1-phosphate + UDP-alpha-D-galactose</text>
        <dbReference type="Rhea" id="RHEA:13989"/>
        <dbReference type="ChEBI" id="CHEBI:58336"/>
        <dbReference type="ChEBI" id="CHEBI:58601"/>
        <dbReference type="ChEBI" id="CHEBI:58885"/>
        <dbReference type="ChEBI" id="CHEBI:66914"/>
        <dbReference type="EC" id="2.7.7.12"/>
    </reaction>
</comment>
<dbReference type="Pfam" id="PF01087">
    <property type="entry name" value="GalP_UDP_transf"/>
    <property type="match status" value="1"/>
</dbReference>
<keyword evidence="9 14" id="KW-0862">Zinc</keyword>
<dbReference type="KEGG" id="mshg:MSG_00812"/>
<comment type="similarity">
    <text evidence="3 15">Belongs to the galactose-1-phosphate uridylyltransferase type 1 family.</text>
</comment>
<keyword evidence="10 15" id="KW-0299">Galactose metabolism</keyword>
<evidence type="ECO:0000256" key="4">
    <source>
        <dbReference type="ARBA" id="ARBA00012384"/>
    </source>
</evidence>
<dbReference type="Pfam" id="PF02744">
    <property type="entry name" value="GalP_UDP_tr_C"/>
    <property type="match status" value="1"/>
</dbReference>
<dbReference type="Gene3D" id="3.30.428.10">
    <property type="entry name" value="HIT-like"/>
    <property type="match status" value="2"/>
</dbReference>
<evidence type="ECO:0000256" key="2">
    <source>
        <dbReference type="ARBA" id="ARBA00004947"/>
    </source>
</evidence>
<sequence length="364" mass="40491">MFDIVTAPTRAKLADGRDLLFFALPGHRPVPVPDRRPLPERDPDQSQLRFDRSTGQWVIIAARRQDRTYKPPADQCPLCPGPTGLTSEVPAPDYDVVVFENRFPSLCGAGRSLGAPDGDGFVSVPGHGRTEVICFSSNHTGSFAELAPAHAVLVVQAWRHRTADLLATPGIEQVFCFENRGEEIGVTLAHPHGQIYGYPYLTPRTAAMLGQAREHRIRHGHNLFADLLAREVADGSRIVARTELFTAFVPFAARWPVEVHIYPNRFVRNLVEFGDAELDAFARLYLDVLDRFDRLYSAPLPYISALHQFADTEAQADGYFHVELMSIRRSATKLKYLAASESAMDAFIGDVMPESVAQRLRDLA</sequence>
<dbReference type="PIRSF" id="PIRSF000808">
    <property type="entry name" value="GalT"/>
    <property type="match status" value="1"/>
</dbReference>
<keyword evidence="7 15" id="KW-0548">Nucleotidyltransferase</keyword>
<keyword evidence="17" id="KW-1185">Reference proteome</keyword>
<dbReference type="Proteomes" id="UP000217736">
    <property type="component" value="Chromosome"/>
</dbReference>